<keyword evidence="3" id="KW-1185">Reference proteome</keyword>
<dbReference type="EMBL" id="CP021425">
    <property type="protein sequence ID" value="ARU54225.1"/>
    <property type="molecule type" value="Genomic_DNA"/>
</dbReference>
<dbReference type="KEGG" id="ome:OLMES_0116"/>
<accession>A0A1Y0I3X3</accession>
<reference evidence="2 3" key="1">
    <citation type="submission" date="2017-05" db="EMBL/GenBank/DDBJ databases">
        <title>Genomic insights into alkan degradation activity of Oleiphilus messinensis.</title>
        <authorList>
            <person name="Kozyavkin S.A."/>
            <person name="Slesarev A.I."/>
            <person name="Golyshin P.N."/>
            <person name="Korzhenkov A."/>
            <person name="Golyshina O.N."/>
            <person name="Toshchakov S.V."/>
        </authorList>
    </citation>
    <scope>NUCLEOTIDE SEQUENCE [LARGE SCALE GENOMIC DNA]</scope>
    <source>
        <strain evidence="2 3">ME102</strain>
    </source>
</reference>
<dbReference type="AlphaFoldDB" id="A0A1Y0I3X3"/>
<evidence type="ECO:0000313" key="3">
    <source>
        <dbReference type="Proteomes" id="UP000196027"/>
    </source>
</evidence>
<name>A0A1Y0I3X3_9GAMM</name>
<feature type="compositionally biased region" description="Basic and acidic residues" evidence="1">
    <location>
        <begin position="33"/>
        <end position="44"/>
    </location>
</feature>
<sequence>MAFSQPDQRQLDRKQRELKLQEDRLSRQISQFKHHEERQKKIQR</sequence>
<evidence type="ECO:0000256" key="1">
    <source>
        <dbReference type="SAM" id="MobiDB-lite"/>
    </source>
</evidence>
<dbReference type="Proteomes" id="UP000196027">
    <property type="component" value="Chromosome"/>
</dbReference>
<gene>
    <name evidence="2" type="ORF">OLMES_0116</name>
</gene>
<feature type="region of interest" description="Disordered" evidence="1">
    <location>
        <begin position="1"/>
        <end position="44"/>
    </location>
</feature>
<organism evidence="2 3">
    <name type="scientific">Oleiphilus messinensis</name>
    <dbReference type="NCBI Taxonomy" id="141451"/>
    <lineage>
        <taxon>Bacteria</taxon>
        <taxon>Pseudomonadati</taxon>
        <taxon>Pseudomonadota</taxon>
        <taxon>Gammaproteobacteria</taxon>
        <taxon>Oceanospirillales</taxon>
        <taxon>Oleiphilaceae</taxon>
        <taxon>Oleiphilus</taxon>
    </lineage>
</organism>
<dbReference type="RefSeq" id="WP_269767737.1">
    <property type="nucleotide sequence ID" value="NZ_CP021425.1"/>
</dbReference>
<evidence type="ECO:0000313" key="2">
    <source>
        <dbReference type="EMBL" id="ARU54225.1"/>
    </source>
</evidence>
<feature type="compositionally biased region" description="Basic and acidic residues" evidence="1">
    <location>
        <begin position="9"/>
        <end position="26"/>
    </location>
</feature>
<proteinExistence type="predicted"/>
<protein>
    <submittedName>
        <fullName evidence="2">Uncharacterized protein</fullName>
    </submittedName>
</protein>